<dbReference type="RefSeq" id="WP_146374992.1">
    <property type="nucleotide sequence ID" value="NZ_BAAAEG010000001.1"/>
</dbReference>
<dbReference type="EMBL" id="LT629801">
    <property type="protein sequence ID" value="SDV13851.1"/>
    <property type="molecule type" value="Genomic_DNA"/>
</dbReference>
<name>A0AAE8L0Y7_9PSED</name>
<evidence type="ECO:0000313" key="3">
    <source>
        <dbReference type="Proteomes" id="UP000182085"/>
    </source>
</evidence>
<keyword evidence="3" id="KW-1185">Reference proteome</keyword>
<evidence type="ECO:0000313" key="2">
    <source>
        <dbReference type="EMBL" id="SDV13851.1"/>
    </source>
</evidence>
<organism evidence="2 3">
    <name type="scientific">Pseudomonas rhodesiae</name>
    <dbReference type="NCBI Taxonomy" id="76760"/>
    <lineage>
        <taxon>Bacteria</taxon>
        <taxon>Pseudomonadati</taxon>
        <taxon>Pseudomonadota</taxon>
        <taxon>Gammaproteobacteria</taxon>
        <taxon>Pseudomonadales</taxon>
        <taxon>Pseudomonadaceae</taxon>
        <taxon>Pseudomonas</taxon>
    </lineage>
</organism>
<dbReference type="GO" id="GO:0006310">
    <property type="term" value="P:DNA recombination"/>
    <property type="evidence" value="ECO:0007669"/>
    <property type="project" value="UniProtKB-KW"/>
</dbReference>
<evidence type="ECO:0000256" key="1">
    <source>
        <dbReference type="ARBA" id="ARBA00023172"/>
    </source>
</evidence>
<dbReference type="InterPro" id="IPR011010">
    <property type="entry name" value="DNA_brk_join_enz"/>
</dbReference>
<protein>
    <recommendedName>
        <fullName evidence="4">Site-specific integrase</fullName>
    </recommendedName>
</protein>
<dbReference type="Proteomes" id="UP000182085">
    <property type="component" value="Chromosome I"/>
</dbReference>
<dbReference type="GO" id="GO:0015074">
    <property type="term" value="P:DNA integration"/>
    <property type="evidence" value="ECO:0007669"/>
    <property type="project" value="InterPro"/>
</dbReference>
<dbReference type="Gene3D" id="1.10.443.10">
    <property type="entry name" value="Intergrase catalytic core"/>
    <property type="match status" value="1"/>
</dbReference>
<evidence type="ECO:0008006" key="4">
    <source>
        <dbReference type="Google" id="ProtNLM"/>
    </source>
</evidence>
<gene>
    <name evidence="2" type="ORF">SAMN04490209_4162</name>
</gene>
<accession>A0AAE8L0Y7</accession>
<dbReference type="InterPro" id="IPR013762">
    <property type="entry name" value="Integrase-like_cat_sf"/>
</dbReference>
<proteinExistence type="predicted"/>
<keyword evidence="1" id="KW-0233">DNA recombination</keyword>
<dbReference type="SUPFAM" id="SSF56349">
    <property type="entry name" value="DNA breaking-rejoining enzymes"/>
    <property type="match status" value="1"/>
</dbReference>
<dbReference type="AlphaFoldDB" id="A0AAE8L0Y7"/>
<dbReference type="GO" id="GO:0003677">
    <property type="term" value="F:DNA binding"/>
    <property type="evidence" value="ECO:0007669"/>
    <property type="project" value="InterPro"/>
</dbReference>
<reference evidence="2 3" key="1">
    <citation type="submission" date="2016-10" db="EMBL/GenBank/DDBJ databases">
        <authorList>
            <person name="Varghese N."/>
            <person name="Submissions S."/>
        </authorList>
    </citation>
    <scope>NUCLEOTIDE SEQUENCE [LARGE SCALE GENOMIC DNA]</scope>
    <source>
        <strain evidence="2 3">BS2777</strain>
    </source>
</reference>
<sequence length="653" mass="74466">MTRTFSLPTLNQFSEPDSHPFKTNTADLKIRLPGEDFVISRDEQGNITSRLTDMTWELGSYAQTTRSYTSINFDTNIKNLNSELIDQHRLLLLLILHPPQGFNNNLSVNTIIRRHSLLSKAAKYSLLHDISIYNIFSSHEWFIPFAITLSKRLKEELYALGKWLYKLGNILPFTSVKPPKKITKRKNRSTYSQTPVIPQRIYTDILTELVRKTSEFESRWSLIRSFMSKRQETPSFATSRSRSRNKQSDLSNFEAEATAHGLREYLLNCGVKSTNQLGRLLSEIQYSCKLLIHAYSGMRDDEAYSLGINPISYELIDGNNVTWVIGTTTKLEKGRKKTQWIIGAPGVKACKIAADISEFIYTYSAIVSATEEKMLFPNVSALSHSKFAKNSDSRIVPADLVHVKFAKFLRSDETVISEADLQDLYLTEIGRDWANERKLAVGKHWHFTSHQFRRSLAYYAIDGGLVQLTSLKRQLQHLSLLMTIYYAKGFTQYGSFFGDDPDHFRYEYHECKPTVQALTYFRDVFQSTVNLSGGHGTWIENFIKSQGPVKVAAKKEETLESFKRGEIFFVSRPTGGCTKPSCNLWIIDPIAACSFKGCANSVINPLKMRKALFIYEQFTTELTLNSPERLTAELILSQAEKYFSKISADGVIQ</sequence>